<proteinExistence type="predicted"/>
<evidence type="ECO:0000313" key="2">
    <source>
        <dbReference type="Proteomes" id="UP000076925"/>
    </source>
</evidence>
<protein>
    <recommendedName>
        <fullName evidence="3">Bacteriocin</fullName>
    </recommendedName>
</protein>
<comment type="caution">
    <text evidence="1">The sequence shown here is derived from an EMBL/GenBank/DDBJ whole genome shotgun (WGS) entry which is preliminary data.</text>
</comment>
<dbReference type="RefSeq" id="WP_017739696.1">
    <property type="nucleotide sequence ID" value="NZ_KQ976354.1"/>
</dbReference>
<accession>A0A139X720</accession>
<dbReference type="AlphaFoldDB" id="A0A139X720"/>
<dbReference type="Proteomes" id="UP000076925">
    <property type="component" value="Unassembled WGS sequence"/>
</dbReference>
<name>A0A139X720_9CYAN</name>
<dbReference type="OrthoDB" id="521139at2"/>
<evidence type="ECO:0000313" key="1">
    <source>
        <dbReference type="EMBL" id="KYC40487.1"/>
    </source>
</evidence>
<organism evidence="1 2">
    <name type="scientific">Scytonema hofmannii PCC 7110</name>
    <dbReference type="NCBI Taxonomy" id="128403"/>
    <lineage>
        <taxon>Bacteria</taxon>
        <taxon>Bacillati</taxon>
        <taxon>Cyanobacteriota</taxon>
        <taxon>Cyanophyceae</taxon>
        <taxon>Nostocales</taxon>
        <taxon>Scytonemataceae</taxon>
        <taxon>Scytonema</taxon>
    </lineage>
</organism>
<gene>
    <name evidence="1" type="ORF">WA1_25530</name>
</gene>
<reference evidence="1 2" key="1">
    <citation type="journal article" date="2013" name="Genome Biol. Evol.">
        <title>Genomes of Stigonematalean cyanobacteria (subsection V) and the evolution of oxygenic photosynthesis from prokaryotes to plastids.</title>
        <authorList>
            <person name="Dagan T."/>
            <person name="Roettger M."/>
            <person name="Stucken K."/>
            <person name="Landan G."/>
            <person name="Koch R."/>
            <person name="Major P."/>
            <person name="Gould S.B."/>
            <person name="Goremykin V.V."/>
            <person name="Rippka R."/>
            <person name="Tandeau de Marsac N."/>
            <person name="Gugger M."/>
            <person name="Lockhart P.J."/>
            <person name="Allen J.F."/>
            <person name="Brune I."/>
            <person name="Maus I."/>
            <person name="Puhler A."/>
            <person name="Martin W.F."/>
        </authorList>
    </citation>
    <scope>NUCLEOTIDE SEQUENCE [LARGE SCALE GENOMIC DNA]</scope>
    <source>
        <strain evidence="1 2">PCC 7110</strain>
    </source>
</reference>
<sequence>MAKITISQLPNASVQELTNAEINATKGGITLEVAPKINLTNTAIGGQASTSDSTNTVGNNLLQNLFGLVL</sequence>
<keyword evidence="2" id="KW-1185">Reference proteome</keyword>
<evidence type="ECO:0008006" key="3">
    <source>
        <dbReference type="Google" id="ProtNLM"/>
    </source>
</evidence>
<dbReference type="EMBL" id="ANNX02000027">
    <property type="protein sequence ID" value="KYC40487.1"/>
    <property type="molecule type" value="Genomic_DNA"/>
</dbReference>